<evidence type="ECO:0000313" key="2">
    <source>
        <dbReference type="EMBL" id="KAF3339415.1"/>
    </source>
</evidence>
<comment type="caution">
    <text evidence="2">The sequence shown here is derived from an EMBL/GenBank/DDBJ whole genome shotgun (WGS) entry which is preliminary data.</text>
</comment>
<gene>
    <name evidence="2" type="ORF">FCM35_KLT16886</name>
</gene>
<proteinExistence type="predicted"/>
<evidence type="ECO:0000256" key="1">
    <source>
        <dbReference type="SAM" id="MobiDB-lite"/>
    </source>
</evidence>
<dbReference type="AlphaFoldDB" id="A0A833R774"/>
<organism evidence="2 3">
    <name type="scientific">Carex littledalei</name>
    <dbReference type="NCBI Taxonomy" id="544730"/>
    <lineage>
        <taxon>Eukaryota</taxon>
        <taxon>Viridiplantae</taxon>
        <taxon>Streptophyta</taxon>
        <taxon>Embryophyta</taxon>
        <taxon>Tracheophyta</taxon>
        <taxon>Spermatophyta</taxon>
        <taxon>Magnoliopsida</taxon>
        <taxon>Liliopsida</taxon>
        <taxon>Poales</taxon>
        <taxon>Cyperaceae</taxon>
        <taxon>Cyperoideae</taxon>
        <taxon>Cariceae</taxon>
        <taxon>Carex</taxon>
        <taxon>Carex subgen. Euthyceras</taxon>
    </lineage>
</organism>
<reference evidence="2" key="1">
    <citation type="submission" date="2020-01" db="EMBL/GenBank/DDBJ databases">
        <title>Genome sequence of Kobresia littledalei, the first chromosome-level genome in the family Cyperaceae.</title>
        <authorList>
            <person name="Qu G."/>
        </authorList>
    </citation>
    <scope>NUCLEOTIDE SEQUENCE</scope>
    <source>
        <strain evidence="2">C.B.Clarke</strain>
        <tissue evidence="2">Leaf</tissue>
    </source>
</reference>
<protein>
    <submittedName>
        <fullName evidence="2">Uncharacterized protein</fullName>
    </submittedName>
</protein>
<accession>A0A833R774</accession>
<feature type="compositionally biased region" description="Basic residues" evidence="1">
    <location>
        <begin position="35"/>
        <end position="45"/>
    </location>
</feature>
<sequence>MGGLGKEKELQKLDDVTLFFIYFQQQQGPTDAKERKKWNSLRKRTPAGARQGQSSAATKGKGRIPYTESVPRHAAGFNMRNNQVRSNDPKGKSIAPPTEKVKKHGGTNCNKTLSIGGGKVAQKIDSTY</sequence>
<evidence type="ECO:0000313" key="3">
    <source>
        <dbReference type="Proteomes" id="UP000623129"/>
    </source>
</evidence>
<name>A0A833R774_9POAL</name>
<keyword evidence="3" id="KW-1185">Reference proteome</keyword>
<dbReference type="Proteomes" id="UP000623129">
    <property type="component" value="Unassembled WGS sequence"/>
</dbReference>
<feature type="region of interest" description="Disordered" evidence="1">
    <location>
        <begin position="26"/>
        <end position="110"/>
    </location>
</feature>
<dbReference type="EMBL" id="SWLB01000004">
    <property type="protein sequence ID" value="KAF3339415.1"/>
    <property type="molecule type" value="Genomic_DNA"/>
</dbReference>